<dbReference type="PANTHER" id="PTHR16056:SF12">
    <property type="entry name" value="REGULATOR OF MICROTUBULE DYNAMICS PROTEIN 1"/>
    <property type="match status" value="1"/>
</dbReference>
<name>A0A6A5HPR0_CAERE</name>
<dbReference type="Pfam" id="PF21033">
    <property type="entry name" value="RMD1-3"/>
    <property type="match status" value="1"/>
</dbReference>
<protein>
    <submittedName>
        <fullName evidence="2">Uncharacterized protein</fullName>
    </submittedName>
</protein>
<organism evidence="2 3">
    <name type="scientific">Caenorhabditis remanei</name>
    <name type="common">Caenorhabditis vulgaris</name>
    <dbReference type="NCBI Taxonomy" id="31234"/>
    <lineage>
        <taxon>Eukaryota</taxon>
        <taxon>Metazoa</taxon>
        <taxon>Ecdysozoa</taxon>
        <taxon>Nematoda</taxon>
        <taxon>Chromadorea</taxon>
        <taxon>Rhabditida</taxon>
        <taxon>Rhabditina</taxon>
        <taxon>Rhabditomorpha</taxon>
        <taxon>Rhabditoidea</taxon>
        <taxon>Rhabditidae</taxon>
        <taxon>Peloderinae</taxon>
        <taxon>Caenorhabditis</taxon>
    </lineage>
</organism>
<dbReference type="Proteomes" id="UP000483820">
    <property type="component" value="Chromosome I"/>
</dbReference>
<dbReference type="GO" id="GO:0005739">
    <property type="term" value="C:mitochondrion"/>
    <property type="evidence" value="ECO:0007669"/>
    <property type="project" value="TreeGrafter"/>
</dbReference>
<dbReference type="PANTHER" id="PTHR16056">
    <property type="entry name" value="REGULATOR OF MICROTUBULE DYNAMICS PROTEIN"/>
    <property type="match status" value="1"/>
</dbReference>
<comment type="caution">
    <text evidence="2">The sequence shown here is derived from an EMBL/GenBank/DDBJ whole genome shotgun (WGS) entry which is preliminary data.</text>
</comment>
<dbReference type="RefSeq" id="XP_053591452.1">
    <property type="nucleotide sequence ID" value="XM_053722807.1"/>
</dbReference>
<dbReference type="CTD" id="9801605"/>
<dbReference type="InterPro" id="IPR011990">
    <property type="entry name" value="TPR-like_helical_dom_sf"/>
</dbReference>
<gene>
    <name evidence="2" type="ORF">GCK72_001025</name>
</gene>
<evidence type="ECO:0000313" key="3">
    <source>
        <dbReference type="Proteomes" id="UP000483820"/>
    </source>
</evidence>
<proteinExistence type="predicted"/>
<dbReference type="GO" id="GO:0008017">
    <property type="term" value="F:microtubule binding"/>
    <property type="evidence" value="ECO:0007669"/>
    <property type="project" value="TreeGrafter"/>
</dbReference>
<dbReference type="InterPro" id="IPR049039">
    <property type="entry name" value="RMD1-3_a_helical_rpt"/>
</dbReference>
<dbReference type="AlphaFoldDB" id="A0A6A5HPR0"/>
<feature type="compositionally biased region" description="Low complexity" evidence="1">
    <location>
        <begin position="38"/>
        <end position="53"/>
    </location>
</feature>
<dbReference type="KEGG" id="crq:GCK72_001025"/>
<dbReference type="GeneID" id="9801605"/>
<dbReference type="GO" id="GO:0005876">
    <property type="term" value="C:spindle microtubule"/>
    <property type="evidence" value="ECO:0007669"/>
    <property type="project" value="TreeGrafter"/>
</dbReference>
<dbReference type="GO" id="GO:0097431">
    <property type="term" value="C:mitotic spindle pole"/>
    <property type="evidence" value="ECO:0007669"/>
    <property type="project" value="TreeGrafter"/>
</dbReference>
<dbReference type="EMBL" id="WUAV01000001">
    <property type="protein sequence ID" value="KAF1769211.1"/>
    <property type="molecule type" value="Genomic_DNA"/>
</dbReference>
<evidence type="ECO:0000313" key="2">
    <source>
        <dbReference type="EMBL" id="KAF1769211.1"/>
    </source>
</evidence>
<feature type="region of interest" description="Disordered" evidence="1">
    <location>
        <begin position="30"/>
        <end position="61"/>
    </location>
</feature>
<evidence type="ECO:0000256" key="1">
    <source>
        <dbReference type="SAM" id="MobiDB-lite"/>
    </source>
</evidence>
<sequence>MPVSRADATCLNRNTKQRRLEPLVTLDSRDYGSWRNASSPSASPSTSNKSPPSFDEIDKTFGTKNRDQGFELLKARIAKGDRSVEVLWRMAQMMHERSACMPKAQRKAAIDDGLKFAEEAVQKDPSHFKSLKWNAVLTGQATEYMATKEKLECSKKFKELLDKALAKEPKDTALLHLRGRYKYSVASLTWLEKKLASTFYQQPPSHSYEEANEDFLAAYKVNPKWMENLFYIGKCYVAVKDKANAKKYLGELIDIEPYSDAEQEFLDDAKAMLNKL</sequence>
<dbReference type="Gene3D" id="1.25.40.10">
    <property type="entry name" value="Tetratricopeptide repeat domain"/>
    <property type="match status" value="1"/>
</dbReference>
<reference evidence="2 3" key="1">
    <citation type="submission" date="2019-12" db="EMBL/GenBank/DDBJ databases">
        <title>Chromosome-level assembly of the Caenorhabditis remanei genome.</title>
        <authorList>
            <person name="Teterina A.A."/>
            <person name="Willis J.H."/>
            <person name="Phillips P.C."/>
        </authorList>
    </citation>
    <scope>NUCLEOTIDE SEQUENCE [LARGE SCALE GENOMIC DNA]</scope>
    <source>
        <strain evidence="2 3">PX506</strain>
        <tissue evidence="2">Whole organism</tissue>
    </source>
</reference>
<accession>A0A6A5HPR0</accession>
<dbReference type="SUPFAM" id="SSF48452">
    <property type="entry name" value="TPR-like"/>
    <property type="match status" value="1"/>
</dbReference>